<evidence type="ECO:0000313" key="2">
    <source>
        <dbReference type="Proteomes" id="UP001597459"/>
    </source>
</evidence>
<gene>
    <name evidence="1" type="ORF">ACFSTE_11465</name>
</gene>
<protein>
    <recommendedName>
        <fullName evidence="3">BZIP transcription factor</fullName>
    </recommendedName>
</protein>
<keyword evidence="2" id="KW-1185">Reference proteome</keyword>
<evidence type="ECO:0008006" key="3">
    <source>
        <dbReference type="Google" id="ProtNLM"/>
    </source>
</evidence>
<proteinExistence type="predicted"/>
<comment type="caution">
    <text evidence="1">The sequence shown here is derived from an EMBL/GenBank/DDBJ whole genome shotgun (WGS) entry which is preliminary data.</text>
</comment>
<dbReference type="EMBL" id="JBHULX010000021">
    <property type="protein sequence ID" value="MFD2591445.1"/>
    <property type="molecule type" value="Genomic_DNA"/>
</dbReference>
<name>A0ABW5N7H0_9FLAO</name>
<organism evidence="1 2">
    <name type="scientific">Aquimarina hainanensis</name>
    <dbReference type="NCBI Taxonomy" id="1578017"/>
    <lineage>
        <taxon>Bacteria</taxon>
        <taxon>Pseudomonadati</taxon>
        <taxon>Bacteroidota</taxon>
        <taxon>Flavobacteriia</taxon>
        <taxon>Flavobacteriales</taxon>
        <taxon>Flavobacteriaceae</taxon>
        <taxon>Aquimarina</taxon>
    </lineage>
</organism>
<evidence type="ECO:0000313" key="1">
    <source>
        <dbReference type="EMBL" id="MFD2591445.1"/>
    </source>
</evidence>
<dbReference type="RefSeq" id="WP_378256969.1">
    <property type="nucleotide sequence ID" value="NZ_JBHSJV010000001.1"/>
</dbReference>
<accession>A0ABW5N7H0</accession>
<reference evidence="2" key="1">
    <citation type="journal article" date="2019" name="Int. J. Syst. Evol. Microbiol.">
        <title>The Global Catalogue of Microorganisms (GCM) 10K type strain sequencing project: providing services to taxonomists for standard genome sequencing and annotation.</title>
        <authorList>
            <consortium name="The Broad Institute Genomics Platform"/>
            <consortium name="The Broad Institute Genome Sequencing Center for Infectious Disease"/>
            <person name="Wu L."/>
            <person name="Ma J."/>
        </authorList>
    </citation>
    <scope>NUCLEOTIDE SEQUENCE [LARGE SCALE GENOMIC DNA]</scope>
    <source>
        <strain evidence="2">KCTC 42423</strain>
    </source>
</reference>
<dbReference type="Proteomes" id="UP001597459">
    <property type="component" value="Unassembled WGS sequence"/>
</dbReference>
<sequence length="311" mass="33987">MRNSINTVSFFMLTVCFFVGYGQNTFPSNGNIGIGTLNPQQKLHIHGSTPNITLISGAAPGIIFSPISTNNLSLAGIGLSTINGHYHTTSLIGDFNIRSGGGKDIVFGTLSTASATNGNECMRIKNDGTLQLKGNKGVVFSDYGGGFKMIDNSWIRTSGNKSFYHNRGIMRTDGTFQVGRAGNRFIVKTNGEVGIGVNNTNGYKLAVKGNIITEELKIRTYESWPDYVFSPDYSLKTLKEIENHIKKEGHLPNIPSAKEVKEKGINIGEMNAKLLQKIEELTLYLIEINKKVYALESENVQLKGLINSSKI</sequence>